<proteinExistence type="predicted"/>
<name>A0A3L6ZQD0_9MICO</name>
<dbReference type="Proteomes" id="UP000275395">
    <property type="component" value="Unassembled WGS sequence"/>
</dbReference>
<dbReference type="AlphaFoldDB" id="A0A3L6ZQD0"/>
<protein>
    <submittedName>
        <fullName evidence="1">Uncharacterized protein</fullName>
    </submittedName>
</protein>
<dbReference type="RefSeq" id="WP_121657495.1">
    <property type="nucleotide sequence ID" value="NZ_RCUW01000003.1"/>
</dbReference>
<evidence type="ECO:0000313" key="2">
    <source>
        <dbReference type="Proteomes" id="UP000275395"/>
    </source>
</evidence>
<dbReference type="EMBL" id="RCUW01000003">
    <property type="protein sequence ID" value="RLP70057.1"/>
    <property type="molecule type" value="Genomic_DNA"/>
</dbReference>
<reference evidence="1 2" key="1">
    <citation type="submission" date="2018-10" db="EMBL/GenBank/DDBJ databases">
        <authorList>
            <person name="Li J."/>
        </authorList>
    </citation>
    <scope>NUCLEOTIDE SEQUENCE [LARGE SCALE GENOMIC DNA]</scope>
    <source>
        <strain evidence="1 2">JCM 30549</strain>
    </source>
</reference>
<accession>A0A3L6ZQD0</accession>
<sequence>MSDGSQEESYLLNEFESPFAHQLALRVMETREATNAASVNGLDVVRACSDLFMLMNNVVTTLAQVEAQQNRRAFEK</sequence>
<evidence type="ECO:0000313" key="1">
    <source>
        <dbReference type="EMBL" id="RLP70057.1"/>
    </source>
</evidence>
<comment type="caution">
    <text evidence="1">The sequence shown here is derived from an EMBL/GenBank/DDBJ whole genome shotgun (WGS) entry which is preliminary data.</text>
</comment>
<organism evidence="1 2">
    <name type="scientific">Mycetocola reblochoni</name>
    <dbReference type="NCBI Taxonomy" id="331618"/>
    <lineage>
        <taxon>Bacteria</taxon>
        <taxon>Bacillati</taxon>
        <taxon>Actinomycetota</taxon>
        <taxon>Actinomycetes</taxon>
        <taxon>Micrococcales</taxon>
        <taxon>Microbacteriaceae</taxon>
        <taxon>Mycetocola</taxon>
    </lineage>
</organism>
<gene>
    <name evidence="1" type="ORF">D9V30_05165</name>
</gene>